<evidence type="ECO:0000256" key="1">
    <source>
        <dbReference type="ARBA" id="ARBA00022857"/>
    </source>
</evidence>
<dbReference type="Pfam" id="PF13460">
    <property type="entry name" value="NAD_binding_10"/>
    <property type="match status" value="1"/>
</dbReference>
<dbReference type="AlphaFoldDB" id="A0A328BKW4"/>
<reference evidence="4" key="1">
    <citation type="submission" date="2018-05" db="EMBL/GenBank/DDBJ databases">
        <authorList>
            <person name="Nie L."/>
        </authorList>
    </citation>
    <scope>NUCLEOTIDE SEQUENCE [LARGE SCALE GENOMIC DNA]</scope>
    <source>
        <strain evidence="4">NL</strain>
    </source>
</reference>
<evidence type="ECO:0000313" key="3">
    <source>
        <dbReference type="EMBL" id="RAK67071.1"/>
    </source>
</evidence>
<dbReference type="PANTHER" id="PTHR42748:SF7">
    <property type="entry name" value="NMRA LIKE REDOX SENSOR 1-RELATED"/>
    <property type="match status" value="1"/>
</dbReference>
<dbReference type="InterPro" id="IPR051164">
    <property type="entry name" value="NmrA-like_oxidored"/>
</dbReference>
<dbReference type="InterPro" id="IPR016040">
    <property type="entry name" value="NAD(P)-bd_dom"/>
</dbReference>
<keyword evidence="4" id="KW-1185">Reference proteome</keyword>
<dbReference type="InterPro" id="IPR036291">
    <property type="entry name" value="NAD(P)-bd_dom_sf"/>
</dbReference>
<dbReference type="OrthoDB" id="9780595at2"/>
<evidence type="ECO:0000313" key="4">
    <source>
        <dbReference type="Proteomes" id="UP000248553"/>
    </source>
</evidence>
<dbReference type="EMBL" id="QHKM01000003">
    <property type="protein sequence ID" value="RAK67071.1"/>
    <property type="molecule type" value="Genomic_DNA"/>
</dbReference>
<keyword evidence="1" id="KW-0521">NADP</keyword>
<feature type="domain" description="NAD(P)-binding" evidence="2">
    <location>
        <begin position="12"/>
        <end position="156"/>
    </location>
</feature>
<gene>
    <name evidence="3" type="ORF">DLM85_12805</name>
</gene>
<organism evidence="3 4">
    <name type="scientific">Hymenobacter edaphi</name>
    <dbReference type="NCBI Taxonomy" id="2211146"/>
    <lineage>
        <taxon>Bacteria</taxon>
        <taxon>Pseudomonadati</taxon>
        <taxon>Bacteroidota</taxon>
        <taxon>Cytophagia</taxon>
        <taxon>Cytophagales</taxon>
        <taxon>Hymenobacteraceae</taxon>
        <taxon>Hymenobacter</taxon>
    </lineage>
</organism>
<sequence>MEPGLRRVLVIGATGMMGRPVTQELVAAGFEVSALVRDVARARPQLPAAVQLFPGDVADAASLRAALAGHDAVYLNLSVRQTERERAFHPELQGLENVLTAARATGVRRVVYLSSLIKDYAGFRWWVFGLKKQAAELVRRSGLPYTIFHPSAFMETLVNTQLAGPFILVAGQARHPMHWVSGRDYGRQVAAALRRPAAAGREYVVQGPQAFTTLEAAREVSRHHGSRRLRVAYAPLGLIKLFGQLLPRMNYGYHLIEALNEMPEPFRAEATWQELGPATETLRDFAARQ</sequence>
<name>A0A328BKW4_9BACT</name>
<accession>A0A328BKW4</accession>
<dbReference type="Proteomes" id="UP000248553">
    <property type="component" value="Unassembled WGS sequence"/>
</dbReference>
<proteinExistence type="predicted"/>
<dbReference type="SUPFAM" id="SSF51735">
    <property type="entry name" value="NAD(P)-binding Rossmann-fold domains"/>
    <property type="match status" value="1"/>
</dbReference>
<comment type="caution">
    <text evidence="3">The sequence shown here is derived from an EMBL/GenBank/DDBJ whole genome shotgun (WGS) entry which is preliminary data.</text>
</comment>
<protein>
    <submittedName>
        <fullName evidence="3">NmrA family transcriptional regulator</fullName>
    </submittedName>
</protein>
<dbReference type="RefSeq" id="WP_111478492.1">
    <property type="nucleotide sequence ID" value="NZ_QHKM01000003.1"/>
</dbReference>
<dbReference type="PANTHER" id="PTHR42748">
    <property type="entry name" value="NITROGEN METABOLITE REPRESSION PROTEIN NMRA FAMILY MEMBER"/>
    <property type="match status" value="1"/>
</dbReference>
<evidence type="ECO:0000259" key="2">
    <source>
        <dbReference type="Pfam" id="PF13460"/>
    </source>
</evidence>
<dbReference type="Gene3D" id="3.40.50.720">
    <property type="entry name" value="NAD(P)-binding Rossmann-like Domain"/>
    <property type="match status" value="1"/>
</dbReference>